<protein>
    <submittedName>
        <fullName evidence="1">Uncharacterized protein</fullName>
    </submittedName>
</protein>
<organism evidence="1 2">
    <name type="scientific">Dendrobium nobile</name>
    <name type="common">Orchid</name>
    <dbReference type="NCBI Taxonomy" id="94219"/>
    <lineage>
        <taxon>Eukaryota</taxon>
        <taxon>Viridiplantae</taxon>
        <taxon>Streptophyta</taxon>
        <taxon>Embryophyta</taxon>
        <taxon>Tracheophyta</taxon>
        <taxon>Spermatophyta</taxon>
        <taxon>Magnoliopsida</taxon>
        <taxon>Liliopsida</taxon>
        <taxon>Asparagales</taxon>
        <taxon>Orchidaceae</taxon>
        <taxon>Epidendroideae</taxon>
        <taxon>Malaxideae</taxon>
        <taxon>Dendrobiinae</taxon>
        <taxon>Dendrobium</taxon>
    </lineage>
</organism>
<dbReference type="AlphaFoldDB" id="A0A8T3BP20"/>
<evidence type="ECO:0000313" key="2">
    <source>
        <dbReference type="Proteomes" id="UP000829196"/>
    </source>
</evidence>
<dbReference type="Proteomes" id="UP000829196">
    <property type="component" value="Unassembled WGS sequence"/>
</dbReference>
<name>A0A8T3BP20_DENNO</name>
<dbReference type="EMBL" id="JAGYWB010000008">
    <property type="protein sequence ID" value="KAI0514293.1"/>
    <property type="molecule type" value="Genomic_DNA"/>
</dbReference>
<sequence length="73" mass="8081">MVHSLSFSLISSFLRPFPTLTSELPANLRSFFAVNPSFSREKITLKSATFSSVQSCRLSTSALMALGQHLREC</sequence>
<accession>A0A8T3BP20</accession>
<gene>
    <name evidence="1" type="ORF">KFK09_010328</name>
</gene>
<evidence type="ECO:0000313" key="1">
    <source>
        <dbReference type="EMBL" id="KAI0514293.1"/>
    </source>
</evidence>
<comment type="caution">
    <text evidence="1">The sequence shown here is derived from an EMBL/GenBank/DDBJ whole genome shotgun (WGS) entry which is preliminary data.</text>
</comment>
<reference evidence="1" key="1">
    <citation type="journal article" date="2022" name="Front. Genet.">
        <title>Chromosome-Scale Assembly of the Dendrobium nobile Genome Provides Insights Into the Molecular Mechanism of the Biosynthesis of the Medicinal Active Ingredient of Dendrobium.</title>
        <authorList>
            <person name="Xu Q."/>
            <person name="Niu S.-C."/>
            <person name="Li K.-L."/>
            <person name="Zheng P.-J."/>
            <person name="Zhang X.-J."/>
            <person name="Jia Y."/>
            <person name="Liu Y."/>
            <person name="Niu Y.-X."/>
            <person name="Yu L.-H."/>
            <person name="Chen D.-F."/>
            <person name="Zhang G.-Q."/>
        </authorList>
    </citation>
    <scope>NUCLEOTIDE SEQUENCE</scope>
    <source>
        <tissue evidence="1">Leaf</tissue>
    </source>
</reference>
<keyword evidence="2" id="KW-1185">Reference proteome</keyword>
<proteinExistence type="predicted"/>